<evidence type="ECO:0000313" key="5">
    <source>
        <dbReference type="Proteomes" id="UP000683360"/>
    </source>
</evidence>
<evidence type="ECO:0000256" key="2">
    <source>
        <dbReference type="SAM" id="MobiDB-lite"/>
    </source>
</evidence>
<dbReference type="AlphaFoldDB" id="A0A8S3TDJ9"/>
<reference evidence="4" key="1">
    <citation type="submission" date="2021-03" db="EMBL/GenBank/DDBJ databases">
        <authorList>
            <person name="Bekaert M."/>
        </authorList>
    </citation>
    <scope>NUCLEOTIDE SEQUENCE</scope>
</reference>
<dbReference type="InterPro" id="IPR039947">
    <property type="entry name" value="NCoA-4"/>
</dbReference>
<sequence>MPPVRKKRVSSKKSKKSDTPVVQNSNTELTFDEVKEKLRKQGIRAPSTFTKEQLLELLNENSGQDNTVMPEIPALTQLTTSLNNMEQTVQNQGTLIQSLLVRESNIISQPAVVSDINNGVHHDTGSYHTTKVSSGMFPHVQAVAPNVRKQILEGKYINLATLLNNQENVQDYKTVDESDGSVLLIKHRDPRLQRNLSIQEFLEAFNIYKILSVKSKTDESNSICIFKMSLISLQDIKKFPDDVTKLVDDELRKGYLIGPFTKPPFDTYRISPIGIVEGKYSKKKRLILDLSAPHNNDEHHSINDLINKEDYSLTYEIVTCLQCGFFNHDYMDLTFQTACVLAFYGFLRCNEFTCRTVFDPDSNLCVSDINFVSESEVTVNLKATKTDIFRQGIIISLFKIEGVVCPYKLLSQLMSCVPRQRGTTRGTYFDISQLTDRNILVIIMEKEQYIMKMEQALTEVNQIKQQLQRNAAEVKSEIHSSISRQLEALRNREVWLLNQVELIQNMKDEVLHIQQARLNKMLGVAQSCLTESLGNKFSPLKLTASQAKIRRMSNQWNLCIICQVSTVEKLSSLSTKGQQTLLDAVNTRKDDVFRRLHDEYSSLTDVDIERLCYHKSCYKSYTSRVNLEKFVMPDVNNLKDTSNANQPCCSHPVQTRSMFTPFDWTTCIFCKHKSYKRDKNLRHLESDERLQKISELADHKRDLELKSLLFSEEFKSKALYHRACIANYLLSIPKKEQFNDEVDISVHDKAFQSFVGHINEDLLIHKKAYLMSFLLEKYCFFLPPELKTRYTSAKLQRRLEKHYGNSIVIQTQKGQGRSNIVFSSSISIAEAIQAASHLKCELKLSEIEAEVEIGPINEDQTLHAAASIIRRQLQSLDISNETYPTPSEISLSYSTQHTPCLLTKFLLWIIDDKSYNGEDMSNRAGQQYAVQTFDQQLYAVAQQVKWSMPDVFHSHIIRLGGFHGLSCFIATVGKLWASAGLSDLLVDSGIYASNTVDQMLVGKQFNRGVRGLTLAYEALMVLLFKAFFNWCRDENRMKTIQPNVWKVFLDCHSSFAVPSTPQSTEDIEEFFNVFEEHIVPLFEEFRTHYCSSESCRNYLTHIQISEEDDDENGV</sequence>
<feature type="region of interest" description="Disordered" evidence="2">
    <location>
        <begin position="1"/>
        <end position="24"/>
    </location>
</feature>
<proteinExistence type="predicted"/>
<organism evidence="4 5">
    <name type="scientific">Mytilus edulis</name>
    <name type="common">Blue mussel</name>
    <dbReference type="NCBI Taxonomy" id="6550"/>
    <lineage>
        <taxon>Eukaryota</taxon>
        <taxon>Metazoa</taxon>
        <taxon>Spiralia</taxon>
        <taxon>Lophotrochozoa</taxon>
        <taxon>Mollusca</taxon>
        <taxon>Bivalvia</taxon>
        <taxon>Autobranchia</taxon>
        <taxon>Pteriomorphia</taxon>
        <taxon>Mytilida</taxon>
        <taxon>Mytiloidea</taxon>
        <taxon>Mytilidae</taxon>
        <taxon>Mytilinae</taxon>
        <taxon>Mytilus</taxon>
    </lineage>
</organism>
<dbReference type="OrthoDB" id="6334544at2759"/>
<dbReference type="Proteomes" id="UP000683360">
    <property type="component" value="Unassembled WGS sequence"/>
</dbReference>
<dbReference type="GO" id="GO:0003713">
    <property type="term" value="F:transcription coactivator activity"/>
    <property type="evidence" value="ECO:0007669"/>
    <property type="project" value="InterPro"/>
</dbReference>
<comment type="caution">
    <text evidence="4">The sequence shown here is derived from an EMBL/GenBank/DDBJ whole genome shotgun (WGS) entry which is preliminary data.</text>
</comment>
<protein>
    <submittedName>
        <fullName evidence="4">NCOA4</fullName>
    </submittedName>
</protein>
<dbReference type="GO" id="GO:0006879">
    <property type="term" value="P:intracellular iron ion homeostasis"/>
    <property type="evidence" value="ECO:0007669"/>
    <property type="project" value="InterPro"/>
</dbReference>
<evidence type="ECO:0000256" key="1">
    <source>
        <dbReference type="SAM" id="Coils"/>
    </source>
</evidence>
<accession>A0A8S3TDJ9</accession>
<evidence type="ECO:0000259" key="3">
    <source>
        <dbReference type="Pfam" id="PF12489"/>
    </source>
</evidence>
<dbReference type="EMBL" id="CAJPWZ010002028">
    <property type="protein sequence ID" value="CAG2229510.1"/>
    <property type="molecule type" value="Genomic_DNA"/>
</dbReference>
<feature type="compositionally biased region" description="Basic residues" evidence="2">
    <location>
        <begin position="1"/>
        <end position="15"/>
    </location>
</feature>
<feature type="coiled-coil region" evidence="1">
    <location>
        <begin position="446"/>
        <end position="484"/>
    </location>
</feature>
<dbReference type="PANTHER" id="PTHR17085:SF3">
    <property type="entry name" value="NUCLEAR RECEPTOR COACTIVATOR 4"/>
    <property type="match status" value="1"/>
</dbReference>
<keyword evidence="1" id="KW-0175">Coiled coil</keyword>
<dbReference type="Pfam" id="PF12489">
    <property type="entry name" value="ARA70"/>
    <property type="match status" value="1"/>
</dbReference>
<dbReference type="GO" id="GO:0009725">
    <property type="term" value="P:response to hormone"/>
    <property type="evidence" value="ECO:0007669"/>
    <property type="project" value="TreeGrafter"/>
</dbReference>
<keyword evidence="5" id="KW-1185">Reference proteome</keyword>
<dbReference type="PANTHER" id="PTHR17085">
    <property type="entry name" value="NUCLEAR RECEPTOR COACTIVATOR 4"/>
    <property type="match status" value="1"/>
</dbReference>
<gene>
    <name evidence="4" type="ORF">MEDL_42406</name>
</gene>
<feature type="domain" description="Nuclear receptor coactivator 4 N-terminal" evidence="3">
    <location>
        <begin position="464"/>
        <end position="517"/>
    </location>
</feature>
<name>A0A8S3TDJ9_MYTED</name>
<dbReference type="InterPro" id="IPR022174">
    <property type="entry name" value="NCOA4_N"/>
</dbReference>
<evidence type="ECO:0000313" key="4">
    <source>
        <dbReference type="EMBL" id="CAG2229510.1"/>
    </source>
</evidence>